<accession>A0A0P6YHP9</accession>
<keyword evidence="1" id="KW-0472">Membrane</keyword>
<feature type="transmembrane region" description="Helical" evidence="1">
    <location>
        <begin position="200"/>
        <end position="219"/>
    </location>
</feature>
<dbReference type="PANTHER" id="PTHR36833">
    <property type="entry name" value="SLR0610 PROTEIN-RELATED"/>
    <property type="match status" value="1"/>
</dbReference>
<dbReference type="Pfam" id="PF06182">
    <property type="entry name" value="ABC2_membrane_6"/>
    <property type="match status" value="1"/>
</dbReference>
<comment type="caution">
    <text evidence="2">The sequence shown here is derived from an EMBL/GenBank/DDBJ whole genome shotgun (WGS) entry which is preliminary data.</text>
</comment>
<organism evidence="2 3">
    <name type="scientific">Herpetosiphon geysericola</name>
    <dbReference type="NCBI Taxonomy" id="70996"/>
    <lineage>
        <taxon>Bacteria</taxon>
        <taxon>Bacillati</taxon>
        <taxon>Chloroflexota</taxon>
        <taxon>Chloroflexia</taxon>
        <taxon>Herpetosiphonales</taxon>
        <taxon>Herpetosiphonaceae</taxon>
        <taxon>Herpetosiphon</taxon>
    </lineage>
</organism>
<keyword evidence="1" id="KW-1133">Transmembrane helix</keyword>
<dbReference type="PANTHER" id="PTHR36833:SF2">
    <property type="entry name" value="SLR0610 PROTEIN"/>
    <property type="match status" value="1"/>
</dbReference>
<dbReference type="Proteomes" id="UP000050277">
    <property type="component" value="Unassembled WGS sequence"/>
</dbReference>
<name>A0A0P6YHP9_9CHLR</name>
<gene>
    <name evidence="2" type="ORF">SE18_10090</name>
</gene>
<evidence type="ECO:0000313" key="3">
    <source>
        <dbReference type="Proteomes" id="UP000050277"/>
    </source>
</evidence>
<dbReference type="AlphaFoldDB" id="A0A0P6YHP9"/>
<proteinExistence type="predicted"/>
<sequence>MVYLRLFWIFLRVSVISEFQYRVNFFVQLFQSALALGTGLVAMSLVFSYTQNLAGWTQPELLAVMGVHIIVGGLIKTVIQPNMNRLIEDIQEGTLDFALTKPADAQAIISVREFRIWQLIDLVLGSVVLGYAISQLSTSLGWLSALAFAAAVLLGGLMIYSVWLMLSVGAFWIIRADNFLEIFDSLYQAGRWPVSIYPGWLKHTLTFVLPIAFAVTLPAETLARQLNGQNLLFALGLTVLLLVVSRLFWRFGLRHYTGASA</sequence>
<protein>
    <submittedName>
        <fullName evidence="2">ABC transporter permease</fullName>
    </submittedName>
</protein>
<feature type="transmembrane region" description="Helical" evidence="1">
    <location>
        <begin position="21"/>
        <end position="49"/>
    </location>
</feature>
<evidence type="ECO:0000313" key="2">
    <source>
        <dbReference type="EMBL" id="KPL88993.1"/>
    </source>
</evidence>
<dbReference type="InterPro" id="IPR010390">
    <property type="entry name" value="ABC-2_transporter-like"/>
</dbReference>
<feature type="transmembrane region" description="Helical" evidence="1">
    <location>
        <begin position="61"/>
        <end position="79"/>
    </location>
</feature>
<feature type="transmembrane region" description="Helical" evidence="1">
    <location>
        <begin position="231"/>
        <end position="249"/>
    </location>
</feature>
<reference evidence="2 3" key="1">
    <citation type="submission" date="2015-07" db="EMBL/GenBank/DDBJ databases">
        <title>Whole genome sequence of Herpetosiphon geysericola DSM 7119.</title>
        <authorList>
            <person name="Hemp J."/>
            <person name="Ward L.M."/>
            <person name="Pace L.A."/>
            <person name="Fischer W.W."/>
        </authorList>
    </citation>
    <scope>NUCLEOTIDE SEQUENCE [LARGE SCALE GENOMIC DNA]</scope>
    <source>
        <strain evidence="2 3">DSM 7119</strain>
    </source>
</reference>
<keyword evidence="3" id="KW-1185">Reference proteome</keyword>
<dbReference type="OrthoDB" id="3818833at2"/>
<dbReference type="STRING" id="70996.SE18_10090"/>
<dbReference type="EMBL" id="LGKP01000015">
    <property type="protein sequence ID" value="KPL88993.1"/>
    <property type="molecule type" value="Genomic_DNA"/>
</dbReference>
<dbReference type="RefSeq" id="WP_054534316.1">
    <property type="nucleotide sequence ID" value="NZ_LGKP01000015.1"/>
</dbReference>
<feature type="transmembrane region" description="Helical" evidence="1">
    <location>
        <begin position="116"/>
        <end position="133"/>
    </location>
</feature>
<keyword evidence="1" id="KW-0812">Transmembrane</keyword>
<feature type="transmembrane region" description="Helical" evidence="1">
    <location>
        <begin position="145"/>
        <end position="174"/>
    </location>
</feature>
<evidence type="ECO:0000256" key="1">
    <source>
        <dbReference type="SAM" id="Phobius"/>
    </source>
</evidence>